<dbReference type="EMBL" id="REFY01000006">
    <property type="protein sequence ID" value="RQG87038.1"/>
    <property type="molecule type" value="Genomic_DNA"/>
</dbReference>
<dbReference type="AlphaFoldDB" id="A0A3N6LKP2"/>
<gene>
    <name evidence="2" type="ORF">EA462_15470</name>
</gene>
<reference evidence="2 3" key="1">
    <citation type="submission" date="2018-10" db="EMBL/GenBank/DDBJ databases">
        <title>Natrarchaeobius chitinivorans gen. nov., sp. nov., and Natrarchaeobius haloalkaliphilus sp. nov., alkaliphilic, chitin-utilizing haloarchaea from hypersaline alkaline lakes.</title>
        <authorList>
            <person name="Sorokin D.Y."/>
            <person name="Elcheninov A.G."/>
            <person name="Kostrikina N.A."/>
            <person name="Bale N.J."/>
            <person name="Sinninghe Damste J.S."/>
            <person name="Khijniak T.V."/>
            <person name="Kublanov I.V."/>
            <person name="Toshchakov S.V."/>
        </authorList>
    </citation>
    <scope>NUCLEOTIDE SEQUENCE [LARGE SCALE GENOMIC DNA]</scope>
    <source>
        <strain evidence="2 3">AArcht-Sl</strain>
    </source>
</reference>
<keyword evidence="1" id="KW-0812">Transmembrane</keyword>
<keyword evidence="1" id="KW-1133">Transmembrane helix</keyword>
<dbReference type="RefSeq" id="WP_124179442.1">
    <property type="nucleotide sequence ID" value="NZ_REFY01000006.1"/>
</dbReference>
<proteinExistence type="predicted"/>
<organism evidence="2 3">
    <name type="scientific">Natrarchaeobius halalkaliphilus</name>
    <dbReference type="NCBI Taxonomy" id="1679091"/>
    <lineage>
        <taxon>Archaea</taxon>
        <taxon>Methanobacteriati</taxon>
        <taxon>Methanobacteriota</taxon>
        <taxon>Stenosarchaea group</taxon>
        <taxon>Halobacteria</taxon>
        <taxon>Halobacteriales</taxon>
        <taxon>Natrialbaceae</taxon>
        <taxon>Natrarchaeobius</taxon>
    </lineage>
</organism>
<protein>
    <submittedName>
        <fullName evidence="2">Uncharacterized protein</fullName>
    </submittedName>
</protein>
<evidence type="ECO:0000313" key="3">
    <source>
        <dbReference type="Proteomes" id="UP000273828"/>
    </source>
</evidence>
<feature type="transmembrane region" description="Helical" evidence="1">
    <location>
        <begin position="6"/>
        <end position="25"/>
    </location>
</feature>
<evidence type="ECO:0000313" key="2">
    <source>
        <dbReference type="EMBL" id="RQG87038.1"/>
    </source>
</evidence>
<keyword evidence="3" id="KW-1185">Reference proteome</keyword>
<feature type="transmembrane region" description="Helical" evidence="1">
    <location>
        <begin position="97"/>
        <end position="119"/>
    </location>
</feature>
<sequence length="130" mass="14378">MVDFTLQMLQFLGILIPVLFAAVRLTQTSVENDNEGKLLPDSIRYRTEKLEEGAGKIYRYIPYSSLLFLCTLIPFSVAALLLTVDLGYYLVNDEGSTALPLLAVGLQAFGILGLTAFLIHNTPRKAAHIF</sequence>
<accession>A0A3N6LKP2</accession>
<dbReference type="Proteomes" id="UP000273828">
    <property type="component" value="Unassembled WGS sequence"/>
</dbReference>
<evidence type="ECO:0000256" key="1">
    <source>
        <dbReference type="SAM" id="Phobius"/>
    </source>
</evidence>
<feature type="transmembrane region" description="Helical" evidence="1">
    <location>
        <begin position="66"/>
        <end position="91"/>
    </location>
</feature>
<keyword evidence="1" id="KW-0472">Membrane</keyword>
<name>A0A3N6LKP2_9EURY</name>
<comment type="caution">
    <text evidence="2">The sequence shown here is derived from an EMBL/GenBank/DDBJ whole genome shotgun (WGS) entry which is preliminary data.</text>
</comment>